<dbReference type="InParanoid" id="A0A6J2XD09"/>
<dbReference type="OrthoDB" id="6774481at2759"/>
<gene>
    <name evidence="3" type="primary">LOC115877193</name>
</gene>
<dbReference type="PANTHER" id="PTHR10773:SF19">
    <property type="match status" value="1"/>
</dbReference>
<organism evidence="2 3">
    <name type="scientific">Sitophilus oryzae</name>
    <name type="common">Rice weevil</name>
    <name type="synonym">Curculio oryzae</name>
    <dbReference type="NCBI Taxonomy" id="7048"/>
    <lineage>
        <taxon>Eukaryota</taxon>
        <taxon>Metazoa</taxon>
        <taxon>Ecdysozoa</taxon>
        <taxon>Arthropoda</taxon>
        <taxon>Hexapoda</taxon>
        <taxon>Insecta</taxon>
        <taxon>Pterygota</taxon>
        <taxon>Neoptera</taxon>
        <taxon>Endopterygota</taxon>
        <taxon>Coleoptera</taxon>
        <taxon>Polyphaga</taxon>
        <taxon>Cucujiformia</taxon>
        <taxon>Curculionidae</taxon>
        <taxon>Dryophthorinae</taxon>
        <taxon>Sitophilus</taxon>
    </lineage>
</organism>
<feature type="region of interest" description="Disordered" evidence="1">
    <location>
        <begin position="97"/>
        <end position="137"/>
    </location>
</feature>
<feature type="compositionally biased region" description="Basic residues" evidence="1">
    <location>
        <begin position="197"/>
        <end position="206"/>
    </location>
</feature>
<dbReference type="Proteomes" id="UP000504635">
    <property type="component" value="Unplaced"/>
</dbReference>
<dbReference type="RefSeq" id="XP_030749213.1">
    <property type="nucleotide sequence ID" value="XM_030893353.1"/>
</dbReference>
<evidence type="ECO:0000313" key="2">
    <source>
        <dbReference type="Proteomes" id="UP000504635"/>
    </source>
</evidence>
<dbReference type="PANTHER" id="PTHR10773">
    <property type="entry name" value="DNA-DIRECTED RNA POLYMERASES I, II, AND III SUBUNIT RPABC2"/>
    <property type="match status" value="1"/>
</dbReference>
<sequence length="418" mass="48392">MAASHSLHDRSRLIMKLSKVPVEKRRVLKERPSENLTEVWKKIRESDPIGDYGNFCFFKTTSEREEQQIVSSENWFQVTFLENEEIKDRREDIEPAIADSVAQEKGPLIDEGEKENIEQEVDDAESGSRKPGINENINEVKILEQEEEFQQLMFDSDDSNADPNYNASEDTSSSEDSSNDARKEKDDENMESEKKNTGKKGRKRKKAMETWVTISSKKLRNSGKPYKSYKTKKEVKGMELKRACTESCKQKCSKNFTEDERKFIFNNYWQMGDLHRQREFIAASMIKVEPKYRYVREGSNRKANNAFYFEKKGKRVRVCKVFFMNTLDINHRVIRIVVNKKLDLSTSIVSEDLREKHNSHKHIDETLKNGVRQHINSISKIPSHYCRADSSRDYIDGSKTIAQIYTGSGNSASGICSS</sequence>
<evidence type="ECO:0000256" key="1">
    <source>
        <dbReference type="SAM" id="MobiDB-lite"/>
    </source>
</evidence>
<feature type="compositionally biased region" description="Basic and acidic residues" evidence="1">
    <location>
        <begin position="179"/>
        <end position="196"/>
    </location>
</feature>
<dbReference type="AlphaFoldDB" id="A0A6J2XD09"/>
<reference evidence="3" key="1">
    <citation type="submission" date="2025-08" db="UniProtKB">
        <authorList>
            <consortium name="RefSeq"/>
        </authorList>
    </citation>
    <scope>IDENTIFICATION</scope>
    <source>
        <tissue evidence="3">Gonads</tissue>
    </source>
</reference>
<proteinExistence type="predicted"/>
<feature type="compositionally biased region" description="Acidic residues" evidence="1">
    <location>
        <begin position="110"/>
        <end position="125"/>
    </location>
</feature>
<name>A0A6J2XD09_SITOR</name>
<evidence type="ECO:0000313" key="3">
    <source>
        <dbReference type="RefSeq" id="XP_030749213.1"/>
    </source>
</evidence>
<dbReference type="KEGG" id="soy:115877193"/>
<accession>A0A6J2XD09</accession>
<protein>
    <submittedName>
        <fullName evidence="3">Uncharacterized protein LOC115877193</fullName>
    </submittedName>
</protein>
<keyword evidence="2" id="KW-1185">Reference proteome</keyword>
<dbReference type="GeneID" id="115877193"/>
<feature type="region of interest" description="Disordered" evidence="1">
    <location>
        <begin position="155"/>
        <end position="210"/>
    </location>
</feature>